<dbReference type="GO" id="GO:0016020">
    <property type="term" value="C:membrane"/>
    <property type="evidence" value="ECO:0007669"/>
    <property type="project" value="UniProtKB-SubCell"/>
</dbReference>
<dbReference type="AlphaFoldDB" id="A0A061D5D4"/>
<sequence length="424" mass="47789">MTLDGFLNSYLCLALVWNTLLVSLVISTHVLLQHLVHYNNHRLQSYVVRIVVFMPIYGALTFLLYLLPSLGNMLEMLRNIWEGLLIHSFLCLLMEYCGGENQCGEIISRDPAVLKHLWPLKEIKAFSFSDDIPLNVGFVKRCRMGTMQYAFVRPILAILSVVFRLTGIDKFTIVAAFNWIAINVSVAVALYALALFYLATKKHPGLAKANCLTKCVSLKMMVVFTFYQGCIISWCTSLERQVAEQLNTVLVLLELPLFAILLQKAYCVEEFIQPLDLDLNLEVPAKPRSEQQEQADVESPQVSEPKCIFDERLLQLCSAIGLDADDLRIAGTAEGMEKIVSNASMALNMTDLLKDLYYNCSDKYRQHSLLSQATVKPTDTESSDKASGSNPSDNVVENFAEFEKEQNKQNMEEKANTLAKLQFL</sequence>
<evidence type="ECO:0000313" key="7">
    <source>
        <dbReference type="EMBL" id="CDR94179.1"/>
    </source>
</evidence>
<dbReference type="SMART" id="SM01417">
    <property type="entry name" value="Solute_trans_a"/>
    <property type="match status" value="1"/>
</dbReference>
<keyword evidence="8" id="KW-1185">Reference proteome</keyword>
<dbReference type="Proteomes" id="UP000033188">
    <property type="component" value="Chromosome 1"/>
</dbReference>
<reference evidence="8" key="1">
    <citation type="journal article" date="2014" name="Nucleic Acids Res.">
        <title>The evolutionary dynamics of variant antigen genes in Babesia reveal a history of genomic innovation underlying host-parasite interaction.</title>
        <authorList>
            <person name="Jackson A.P."/>
            <person name="Otto T.D."/>
            <person name="Darby A."/>
            <person name="Ramaprasad A."/>
            <person name="Xia D."/>
            <person name="Echaide I.E."/>
            <person name="Farber M."/>
            <person name="Gahlot S."/>
            <person name="Gamble J."/>
            <person name="Gupta D."/>
            <person name="Gupta Y."/>
            <person name="Jackson L."/>
            <person name="Malandrin L."/>
            <person name="Malas T.B."/>
            <person name="Moussa E."/>
            <person name="Nair M."/>
            <person name="Reid A.J."/>
            <person name="Sanders M."/>
            <person name="Sharma J."/>
            <person name="Tracey A."/>
            <person name="Quail M.A."/>
            <person name="Weir W."/>
            <person name="Wastling J.M."/>
            <person name="Hall N."/>
            <person name="Willadsen P."/>
            <person name="Lingelbach K."/>
            <person name="Shiels B."/>
            <person name="Tait A."/>
            <person name="Berriman M."/>
            <person name="Allred D.R."/>
            <person name="Pain A."/>
        </authorList>
    </citation>
    <scope>NUCLEOTIDE SEQUENCE [LARGE SCALE GENOMIC DNA]</scope>
    <source>
        <strain evidence="8">Bond</strain>
    </source>
</reference>
<dbReference type="PANTHER" id="PTHR23423">
    <property type="entry name" value="ORGANIC SOLUTE TRANSPORTER-RELATED"/>
    <property type="match status" value="1"/>
</dbReference>
<evidence type="ECO:0000256" key="4">
    <source>
        <dbReference type="ARBA" id="ARBA00023136"/>
    </source>
</evidence>
<dbReference type="OrthoDB" id="5348404at2759"/>
<feature type="transmembrane region" description="Helical" evidence="6">
    <location>
        <begin position="211"/>
        <end position="234"/>
    </location>
</feature>
<evidence type="ECO:0000256" key="6">
    <source>
        <dbReference type="SAM" id="Phobius"/>
    </source>
</evidence>
<keyword evidence="3 6" id="KW-1133">Transmembrane helix</keyword>
<evidence type="ECO:0000256" key="3">
    <source>
        <dbReference type="ARBA" id="ARBA00022989"/>
    </source>
</evidence>
<comment type="subcellular location">
    <subcellularLocation>
        <location evidence="1">Membrane</location>
        <topology evidence="1">Multi-pass membrane protein</topology>
    </subcellularLocation>
</comment>
<feature type="transmembrane region" description="Helical" evidence="6">
    <location>
        <begin position="173"/>
        <end position="199"/>
    </location>
</feature>
<evidence type="ECO:0000256" key="5">
    <source>
        <dbReference type="SAM" id="MobiDB-lite"/>
    </source>
</evidence>
<evidence type="ECO:0000256" key="1">
    <source>
        <dbReference type="ARBA" id="ARBA00004141"/>
    </source>
</evidence>
<accession>A0A061D5D4</accession>
<dbReference type="InterPro" id="IPR005178">
    <property type="entry name" value="Ostalpha/TMEM184C"/>
</dbReference>
<dbReference type="EMBL" id="LK391707">
    <property type="protein sequence ID" value="CDR94179.1"/>
    <property type="molecule type" value="Genomic_DNA"/>
</dbReference>
<dbReference type="STRING" id="5866.A0A061D5D4"/>
<dbReference type="OMA" id="KMCTIQY"/>
<feature type="transmembrane region" description="Helical" evidence="6">
    <location>
        <begin position="46"/>
        <end position="67"/>
    </location>
</feature>
<evidence type="ECO:0000313" key="8">
    <source>
        <dbReference type="Proteomes" id="UP000033188"/>
    </source>
</evidence>
<dbReference type="Pfam" id="PF03619">
    <property type="entry name" value="Solute_trans_a"/>
    <property type="match status" value="1"/>
</dbReference>
<feature type="transmembrane region" description="Helical" evidence="6">
    <location>
        <begin position="7"/>
        <end position="26"/>
    </location>
</feature>
<dbReference type="GeneID" id="24562720"/>
<protein>
    <submittedName>
        <fullName evidence="7">Uncharacterized protein</fullName>
    </submittedName>
</protein>
<feature type="region of interest" description="Disordered" evidence="5">
    <location>
        <begin position="371"/>
        <end position="394"/>
    </location>
</feature>
<name>A0A061D5D4_BABBI</name>
<evidence type="ECO:0000256" key="2">
    <source>
        <dbReference type="ARBA" id="ARBA00022692"/>
    </source>
</evidence>
<dbReference type="VEuPathDB" id="PiroplasmaDB:BBBOND_0104880"/>
<proteinExistence type="predicted"/>
<gene>
    <name evidence="7" type="ORF">BBBOND_0104880</name>
</gene>
<keyword evidence="2 6" id="KW-0812">Transmembrane</keyword>
<feature type="transmembrane region" description="Helical" evidence="6">
    <location>
        <begin position="150"/>
        <end position="167"/>
    </location>
</feature>
<dbReference type="KEGG" id="bbig:BBBOND_0104880"/>
<feature type="compositionally biased region" description="Polar residues" evidence="5">
    <location>
        <begin position="385"/>
        <end position="394"/>
    </location>
</feature>
<keyword evidence="4 6" id="KW-0472">Membrane</keyword>
<organism evidence="7 8">
    <name type="scientific">Babesia bigemina</name>
    <dbReference type="NCBI Taxonomy" id="5866"/>
    <lineage>
        <taxon>Eukaryota</taxon>
        <taxon>Sar</taxon>
        <taxon>Alveolata</taxon>
        <taxon>Apicomplexa</taxon>
        <taxon>Aconoidasida</taxon>
        <taxon>Piroplasmida</taxon>
        <taxon>Babesiidae</taxon>
        <taxon>Babesia</taxon>
    </lineage>
</organism>
<dbReference type="RefSeq" id="XP_012766365.1">
    <property type="nucleotide sequence ID" value="XM_012910911.1"/>
</dbReference>